<accession>A0A842IDG0</accession>
<evidence type="ECO:0000256" key="1">
    <source>
        <dbReference type="SAM" id="Phobius"/>
    </source>
</evidence>
<proteinExistence type="predicted"/>
<feature type="transmembrane region" description="Helical" evidence="1">
    <location>
        <begin position="168"/>
        <end position="187"/>
    </location>
</feature>
<evidence type="ECO:0000313" key="3">
    <source>
        <dbReference type="EMBL" id="MBC2836948.1"/>
    </source>
</evidence>
<dbReference type="InterPro" id="IPR000326">
    <property type="entry name" value="PAP2/HPO"/>
</dbReference>
<name>A0A842IDG0_9RHOB</name>
<reference evidence="3 4" key="1">
    <citation type="journal article" date="2017" name="Int. J. Syst. Evol. Microbiol.">
        <title>Gemmobacter straminiformis sp. nov., isolated from an artificial fountain.</title>
        <authorList>
            <person name="Kang J.Y."/>
            <person name="Kim M.J."/>
            <person name="Chun J."/>
            <person name="Son K.P."/>
            <person name="Jahng K.Y."/>
        </authorList>
    </citation>
    <scope>NUCLEOTIDE SEQUENCE [LARGE SCALE GENOMIC DNA]</scope>
    <source>
        <strain evidence="3 4">CAM-8</strain>
    </source>
</reference>
<evidence type="ECO:0000313" key="4">
    <source>
        <dbReference type="Proteomes" id="UP000555411"/>
    </source>
</evidence>
<feature type="transmembrane region" description="Helical" evidence="1">
    <location>
        <begin position="51"/>
        <end position="70"/>
    </location>
</feature>
<comment type="caution">
    <text evidence="3">The sequence shown here is derived from an EMBL/GenBank/DDBJ whole genome shotgun (WGS) entry which is preliminary data.</text>
</comment>
<dbReference type="SUPFAM" id="SSF48317">
    <property type="entry name" value="Acid phosphatase/Vanadium-dependent haloperoxidase"/>
    <property type="match status" value="1"/>
</dbReference>
<organism evidence="3 4">
    <name type="scientific">Paragemmobacter straminiformis</name>
    <dbReference type="NCBI Taxonomy" id="2045119"/>
    <lineage>
        <taxon>Bacteria</taxon>
        <taxon>Pseudomonadati</taxon>
        <taxon>Pseudomonadota</taxon>
        <taxon>Alphaproteobacteria</taxon>
        <taxon>Rhodobacterales</taxon>
        <taxon>Paracoccaceae</taxon>
        <taxon>Paragemmobacter</taxon>
    </lineage>
</organism>
<keyword evidence="1" id="KW-1133">Transmembrane helix</keyword>
<gene>
    <name evidence="3" type="ORF">H7F16_15625</name>
</gene>
<dbReference type="Pfam" id="PF01569">
    <property type="entry name" value="PAP2"/>
    <property type="match status" value="1"/>
</dbReference>
<dbReference type="EMBL" id="JACLQD010000005">
    <property type="protein sequence ID" value="MBC2836948.1"/>
    <property type="molecule type" value="Genomic_DNA"/>
</dbReference>
<feature type="transmembrane region" description="Helical" evidence="1">
    <location>
        <begin position="144"/>
        <end position="161"/>
    </location>
</feature>
<dbReference type="Gene3D" id="1.20.144.10">
    <property type="entry name" value="Phosphatidic acid phosphatase type 2/haloperoxidase"/>
    <property type="match status" value="1"/>
</dbReference>
<evidence type="ECO:0000259" key="2">
    <source>
        <dbReference type="Pfam" id="PF01569"/>
    </source>
</evidence>
<dbReference type="Proteomes" id="UP000555411">
    <property type="component" value="Unassembled WGS sequence"/>
</dbReference>
<feature type="transmembrane region" description="Helical" evidence="1">
    <location>
        <begin position="199"/>
        <end position="218"/>
    </location>
</feature>
<keyword evidence="4" id="KW-1185">Reference proteome</keyword>
<keyword evidence="1" id="KW-0472">Membrane</keyword>
<keyword evidence="1" id="KW-0812">Transmembrane</keyword>
<feature type="domain" description="Phosphatidic acid phosphatase type 2/haloperoxidase" evidence="2">
    <location>
        <begin position="87"/>
        <end position="217"/>
    </location>
</feature>
<dbReference type="InterPro" id="IPR036938">
    <property type="entry name" value="PAP2/HPO_sf"/>
</dbReference>
<feature type="transmembrane region" description="Helical" evidence="1">
    <location>
        <begin position="82"/>
        <end position="102"/>
    </location>
</feature>
<dbReference type="RefSeq" id="WP_185798574.1">
    <property type="nucleotide sequence ID" value="NZ_JACLQD010000005.1"/>
</dbReference>
<dbReference type="AlphaFoldDB" id="A0A842IDG0"/>
<sequence length="225" mass="24625">MPNPLRVALLAILAMLPFVIFPRLDLAVSDLFFAKGWMDSPASEGIRFALWRLSGVVLLAAFVLWLLALVRKRAILRGPARLWGLIVLTYALGPGLLVDTLLKRHWGRARPADVAEFGGSLTYSPPWWPSDQCLSNCSFVSGEVSGATATAIALLLVLGLWRDRLSPLALRVLAVLAAALPLVTALQRLSTGRHFLSDTLFAMLFTLLLASLLHRALIRRKPLGN</sequence>
<protein>
    <submittedName>
        <fullName evidence="3">Phosphatase PAP2 family protein</fullName>
    </submittedName>
</protein>